<dbReference type="Pfam" id="PF10197">
    <property type="entry name" value="Cir_N"/>
    <property type="match status" value="1"/>
</dbReference>
<feature type="compositionally biased region" description="Basic residues" evidence="2">
    <location>
        <begin position="362"/>
        <end position="380"/>
    </location>
</feature>
<feature type="region of interest" description="Disordered" evidence="2">
    <location>
        <begin position="1"/>
        <end position="34"/>
    </location>
</feature>
<keyword evidence="1" id="KW-0175">Coiled coil</keyword>
<evidence type="ECO:0000256" key="1">
    <source>
        <dbReference type="SAM" id="Coils"/>
    </source>
</evidence>
<dbReference type="AlphaFoldDB" id="A0A2P6U358"/>
<feature type="region of interest" description="Disordered" evidence="2">
    <location>
        <begin position="220"/>
        <end position="241"/>
    </location>
</feature>
<evidence type="ECO:0000313" key="5">
    <source>
        <dbReference type="Proteomes" id="UP000239899"/>
    </source>
</evidence>
<evidence type="ECO:0000256" key="2">
    <source>
        <dbReference type="SAM" id="MobiDB-lite"/>
    </source>
</evidence>
<feature type="coiled-coil region" evidence="1">
    <location>
        <begin position="79"/>
        <end position="106"/>
    </location>
</feature>
<feature type="compositionally biased region" description="Low complexity" evidence="2">
    <location>
        <begin position="318"/>
        <end position="331"/>
    </location>
</feature>
<dbReference type="Proteomes" id="UP000239899">
    <property type="component" value="Unassembled WGS sequence"/>
</dbReference>
<keyword evidence="5" id="KW-1185">Reference proteome</keyword>
<feature type="compositionally biased region" description="Basic residues" evidence="2">
    <location>
        <begin position="271"/>
        <end position="280"/>
    </location>
</feature>
<dbReference type="GO" id="GO:0003714">
    <property type="term" value="F:transcription corepressor activity"/>
    <property type="evidence" value="ECO:0007669"/>
    <property type="project" value="InterPro"/>
</dbReference>
<reference evidence="4 5" key="1">
    <citation type="journal article" date="2018" name="Plant J.">
        <title>Genome sequences of Chlorella sorokiniana UTEX 1602 and Micractinium conductrix SAG 241.80: implications to maltose excretion by a green alga.</title>
        <authorList>
            <person name="Arriola M.B."/>
            <person name="Velmurugan N."/>
            <person name="Zhang Y."/>
            <person name="Plunkett M.H."/>
            <person name="Hondzo H."/>
            <person name="Barney B.M."/>
        </authorList>
    </citation>
    <scope>NUCLEOTIDE SEQUENCE [LARGE SCALE GENOMIC DNA]</scope>
    <source>
        <strain evidence="5">UTEX 1602</strain>
    </source>
</reference>
<dbReference type="GO" id="GO:0005634">
    <property type="term" value="C:nucleus"/>
    <property type="evidence" value="ECO:0007669"/>
    <property type="project" value="TreeGrafter"/>
</dbReference>
<evidence type="ECO:0000313" key="4">
    <source>
        <dbReference type="EMBL" id="PRW60741.1"/>
    </source>
</evidence>
<sequence length="380" mass="41344">MEGSYGMFNPDTDAKAAEGAPQKPQRRMPGRGVLDGIRQDLKAAKETGESYDPRGTGAAWTHNFLQKKPWHPLTFRNMARVYEKEQEHYEEEKRKAESRAEFEAEQAYLKTLSLLSPEEQEKYRQRQSVSFLYMKPPGYDAALERAEKAQQAGQAVGAGGEPLAGGAAAGSGAAAQQQQQGGQQQQQRGRAPPPGGHMKAVLGGIKAVAQQAQQRYELKHVSGTGMGRSPPRGGTSAAGDELQQFVVGEMDSEEEEEAIRLAAIPPDERRRMQRAAAKAKRKEEKAAAAAQLDQAKAFLRAAGLALPSDDEGGGGSGSEDSSSSSDSSSSDGEGGGRGKRRRRSGSKERKRGRERRGGKERKDKKRRKEKKKKKRRGKGD</sequence>
<dbReference type="InterPro" id="IPR040014">
    <property type="entry name" value="CIR1"/>
</dbReference>
<feature type="region of interest" description="Disordered" evidence="2">
    <location>
        <begin position="303"/>
        <end position="380"/>
    </location>
</feature>
<feature type="compositionally biased region" description="Gly residues" evidence="2">
    <location>
        <begin position="156"/>
        <end position="169"/>
    </location>
</feature>
<dbReference type="EMBL" id="LHPG02000002">
    <property type="protein sequence ID" value="PRW60741.1"/>
    <property type="molecule type" value="Genomic_DNA"/>
</dbReference>
<dbReference type="InterPro" id="IPR019339">
    <property type="entry name" value="CIR_N_dom"/>
</dbReference>
<name>A0A2P6U358_CHLSO</name>
<feature type="region of interest" description="Disordered" evidence="2">
    <location>
        <begin position="143"/>
        <end position="200"/>
    </location>
</feature>
<dbReference type="OrthoDB" id="6253837at2759"/>
<feature type="compositionally biased region" description="Low complexity" evidence="2">
    <location>
        <begin position="170"/>
        <end position="190"/>
    </location>
</feature>
<dbReference type="PANTHER" id="PTHR13151:SF2">
    <property type="entry name" value="COREPRESSOR INTERACTING WITH RBPJ 1"/>
    <property type="match status" value="1"/>
</dbReference>
<protein>
    <submittedName>
        <fullName evidence="4">Zinc knuckle (CCHC-type) family</fullName>
    </submittedName>
</protein>
<proteinExistence type="predicted"/>
<organism evidence="4 5">
    <name type="scientific">Chlorella sorokiniana</name>
    <name type="common">Freshwater green alga</name>
    <dbReference type="NCBI Taxonomy" id="3076"/>
    <lineage>
        <taxon>Eukaryota</taxon>
        <taxon>Viridiplantae</taxon>
        <taxon>Chlorophyta</taxon>
        <taxon>core chlorophytes</taxon>
        <taxon>Trebouxiophyceae</taxon>
        <taxon>Chlorellales</taxon>
        <taxon>Chlorellaceae</taxon>
        <taxon>Chlorella clade</taxon>
        <taxon>Chlorella</taxon>
    </lineage>
</organism>
<feature type="compositionally biased region" description="Basic residues" evidence="2">
    <location>
        <begin position="337"/>
        <end position="354"/>
    </location>
</feature>
<dbReference type="STRING" id="3076.A0A2P6U358"/>
<dbReference type="SMART" id="SM01083">
    <property type="entry name" value="Cir_N"/>
    <property type="match status" value="1"/>
</dbReference>
<gene>
    <name evidence="4" type="ORF">C2E21_1273</name>
</gene>
<dbReference type="PANTHER" id="PTHR13151">
    <property type="entry name" value="CBF1 INTERACTING COREPRESSOR CIR"/>
    <property type="match status" value="1"/>
</dbReference>
<accession>A0A2P6U358</accession>
<comment type="caution">
    <text evidence="4">The sequence shown here is derived from an EMBL/GenBank/DDBJ whole genome shotgun (WGS) entry which is preliminary data.</text>
</comment>
<evidence type="ECO:0000259" key="3">
    <source>
        <dbReference type="SMART" id="SM01083"/>
    </source>
</evidence>
<feature type="region of interest" description="Disordered" evidence="2">
    <location>
        <begin position="262"/>
        <end position="289"/>
    </location>
</feature>
<feature type="domain" description="CBF1-interacting co-repressor CIR N-terminal" evidence="3">
    <location>
        <begin position="69"/>
        <end position="105"/>
    </location>
</feature>